<evidence type="ECO:0000313" key="1">
    <source>
        <dbReference type="EMBL" id="KAJ5206286.1"/>
    </source>
</evidence>
<comment type="caution">
    <text evidence="1">The sequence shown here is derived from an EMBL/GenBank/DDBJ whole genome shotgun (WGS) entry which is preliminary data.</text>
</comment>
<evidence type="ECO:0000313" key="2">
    <source>
        <dbReference type="Proteomes" id="UP001150879"/>
    </source>
</evidence>
<proteinExistence type="predicted"/>
<reference evidence="1" key="2">
    <citation type="journal article" date="2023" name="IMA Fungus">
        <title>Comparative genomic study of the Penicillium genus elucidates a diverse pangenome and 15 lateral gene transfer events.</title>
        <authorList>
            <person name="Petersen C."/>
            <person name="Sorensen T."/>
            <person name="Nielsen M.R."/>
            <person name="Sondergaard T.E."/>
            <person name="Sorensen J.L."/>
            <person name="Fitzpatrick D.A."/>
            <person name="Frisvad J.C."/>
            <person name="Nielsen K.L."/>
        </authorList>
    </citation>
    <scope>NUCLEOTIDE SEQUENCE</scope>
    <source>
        <strain evidence="1">IBT 16849</strain>
    </source>
</reference>
<accession>A0A9W9T1Y1</accession>
<keyword evidence="2" id="KW-1185">Reference proteome</keyword>
<reference evidence="1" key="1">
    <citation type="submission" date="2022-11" db="EMBL/GenBank/DDBJ databases">
        <authorList>
            <person name="Petersen C."/>
        </authorList>
    </citation>
    <scope>NUCLEOTIDE SEQUENCE</scope>
    <source>
        <strain evidence="1">IBT 16849</strain>
    </source>
</reference>
<name>A0A9W9T1Y1_9EURO</name>
<gene>
    <name evidence="1" type="ORF">N7472_002734</name>
</gene>
<dbReference type="EMBL" id="JAPQKP010000002">
    <property type="protein sequence ID" value="KAJ5206286.1"/>
    <property type="molecule type" value="Genomic_DNA"/>
</dbReference>
<dbReference type="Proteomes" id="UP001150879">
    <property type="component" value="Unassembled WGS sequence"/>
</dbReference>
<protein>
    <submittedName>
        <fullName evidence="1">Uncharacterized protein</fullName>
    </submittedName>
</protein>
<dbReference type="AlphaFoldDB" id="A0A9W9T1Y1"/>
<organism evidence="1 2">
    <name type="scientific">Penicillium cf. griseofulvum</name>
    <dbReference type="NCBI Taxonomy" id="2972120"/>
    <lineage>
        <taxon>Eukaryota</taxon>
        <taxon>Fungi</taxon>
        <taxon>Dikarya</taxon>
        <taxon>Ascomycota</taxon>
        <taxon>Pezizomycotina</taxon>
        <taxon>Eurotiomycetes</taxon>
        <taxon>Eurotiomycetidae</taxon>
        <taxon>Eurotiales</taxon>
        <taxon>Aspergillaceae</taxon>
        <taxon>Penicillium</taxon>
    </lineage>
</organism>
<sequence length="230" mass="26700">MLGFNNNIYVQLINNELGMLPPPIYEDTSHASVKAQLFKEVEGNKEMERRITEEVIEARCAEIVTANLELRKRYADGEEKPEASAMVSGHLTVHDAYLELMVEYWDQSHYGSYLWFEKLLNLRYTNVDPHTFVVHFKKLLGNYTEVVGKMTPIQEFCHFKRATIDNDLCYSMFLVDLDLEIDEDPDLDQIYSEFIRVMSENLNPCKIGCRAVHAVLLEISFHICSIFYDA</sequence>